<reference evidence="1" key="2">
    <citation type="submission" date="2018-05" db="EMBL/GenBank/DDBJ databases">
        <title>OpunRS2 (Oryza punctata Reference Sequence Version 2).</title>
        <authorList>
            <person name="Zhang J."/>
            <person name="Kudrna D."/>
            <person name="Lee S."/>
            <person name="Talag J."/>
            <person name="Welchert J."/>
            <person name="Wing R.A."/>
        </authorList>
    </citation>
    <scope>NUCLEOTIDE SEQUENCE [LARGE SCALE GENOMIC DNA]</scope>
</reference>
<accession>A0A0E0KVI9</accession>
<keyword evidence="2" id="KW-1185">Reference proteome</keyword>
<sequence>MDGKRKRPGGSMETRATNCRTMQLLRELETEELGASAKIIDAPRQRDDIYAEIMPELPLDKLPEFGELY</sequence>
<name>A0A0E0KVI9_ORYPU</name>
<organism evidence="1">
    <name type="scientific">Oryza punctata</name>
    <name type="common">Red rice</name>
    <dbReference type="NCBI Taxonomy" id="4537"/>
    <lineage>
        <taxon>Eukaryota</taxon>
        <taxon>Viridiplantae</taxon>
        <taxon>Streptophyta</taxon>
        <taxon>Embryophyta</taxon>
        <taxon>Tracheophyta</taxon>
        <taxon>Spermatophyta</taxon>
        <taxon>Magnoliopsida</taxon>
        <taxon>Liliopsida</taxon>
        <taxon>Poales</taxon>
        <taxon>Poaceae</taxon>
        <taxon>BOP clade</taxon>
        <taxon>Oryzoideae</taxon>
        <taxon>Oryzeae</taxon>
        <taxon>Oryzinae</taxon>
        <taxon>Oryza</taxon>
    </lineage>
</organism>
<dbReference type="STRING" id="4537.A0A0E0KVI9"/>
<evidence type="ECO:0000313" key="1">
    <source>
        <dbReference type="EnsemblPlants" id="OPUNC04G23610.1"/>
    </source>
</evidence>
<dbReference type="Gramene" id="OPUNC04G23610.1">
    <property type="protein sequence ID" value="OPUNC04G23610.1"/>
    <property type="gene ID" value="OPUNC04G23610"/>
</dbReference>
<evidence type="ECO:0000313" key="2">
    <source>
        <dbReference type="Proteomes" id="UP000026962"/>
    </source>
</evidence>
<reference evidence="1" key="1">
    <citation type="submission" date="2015-04" db="UniProtKB">
        <authorList>
            <consortium name="EnsemblPlants"/>
        </authorList>
    </citation>
    <scope>IDENTIFICATION</scope>
</reference>
<dbReference type="HOGENOM" id="CLU_2780274_0_0_1"/>
<dbReference type="AlphaFoldDB" id="A0A0E0KVI9"/>
<dbReference type="Proteomes" id="UP000026962">
    <property type="component" value="Chromosome 4"/>
</dbReference>
<protein>
    <submittedName>
        <fullName evidence="1">Uncharacterized protein</fullName>
    </submittedName>
</protein>
<proteinExistence type="predicted"/>
<dbReference type="EnsemblPlants" id="OPUNC04G23610.1">
    <property type="protein sequence ID" value="OPUNC04G23610.1"/>
    <property type="gene ID" value="OPUNC04G23610"/>
</dbReference>